<sequence length="121" mass="14422">MEDMDFNEIRAFELIQKYGLQPQKIDRDDIRRLLLEEIQNYQEGSSEYIRVLCGMLFCIGDSEDSNLIKDAKYGINMDVGCMVDVEWIHSLNGEINEYTRDREDIIKSFVEYYTNYFSEYI</sequence>
<evidence type="ECO:0000313" key="1">
    <source>
        <dbReference type="EMBL" id="SHJ12177.1"/>
    </source>
</evidence>
<dbReference type="Proteomes" id="UP000184310">
    <property type="component" value="Unassembled WGS sequence"/>
</dbReference>
<dbReference type="EMBL" id="FQZB01000006">
    <property type="protein sequence ID" value="SHJ12177.1"/>
    <property type="molecule type" value="Genomic_DNA"/>
</dbReference>
<gene>
    <name evidence="1" type="ORF">SAMN02745163_01352</name>
</gene>
<organism evidence="1 2">
    <name type="scientific">Clostridium cavendishii DSM 21758</name>
    <dbReference type="NCBI Taxonomy" id="1121302"/>
    <lineage>
        <taxon>Bacteria</taxon>
        <taxon>Bacillati</taxon>
        <taxon>Bacillota</taxon>
        <taxon>Clostridia</taxon>
        <taxon>Eubacteriales</taxon>
        <taxon>Clostridiaceae</taxon>
        <taxon>Clostridium</taxon>
    </lineage>
</organism>
<dbReference type="GO" id="GO:0016740">
    <property type="term" value="F:transferase activity"/>
    <property type="evidence" value="ECO:0007669"/>
    <property type="project" value="UniProtKB-KW"/>
</dbReference>
<proteinExistence type="predicted"/>
<reference evidence="1 2" key="1">
    <citation type="submission" date="2016-11" db="EMBL/GenBank/DDBJ databases">
        <authorList>
            <person name="Jaros S."/>
            <person name="Januszkiewicz K."/>
            <person name="Wedrychowicz H."/>
        </authorList>
    </citation>
    <scope>NUCLEOTIDE SEQUENCE [LARGE SCALE GENOMIC DNA]</scope>
    <source>
        <strain evidence="1 2">DSM 21758</strain>
    </source>
</reference>
<keyword evidence="1" id="KW-0808">Transferase</keyword>
<evidence type="ECO:0000313" key="2">
    <source>
        <dbReference type="Proteomes" id="UP000184310"/>
    </source>
</evidence>
<dbReference type="AlphaFoldDB" id="A0A1M6GQB6"/>
<dbReference type="STRING" id="1121302.SAMN02745163_01352"/>
<name>A0A1M6GQB6_9CLOT</name>
<keyword evidence="2" id="KW-1185">Reference proteome</keyword>
<accession>A0A1M6GQB6</accession>
<protein>
    <submittedName>
        <fullName evidence="1">Phosphoribosylglycinamide formyltransferase-1</fullName>
    </submittedName>
</protein>